<reference evidence="1 2" key="1">
    <citation type="submission" date="2016-04" db="EMBL/GenBank/DDBJ databases">
        <title>Draft Genome Assembly of the Bloom-forming Cyanobacterium Nodularia spumigena Strain CENA596 in Shrimp Production Ponds.</title>
        <authorList>
            <person name="Popin R.V."/>
            <person name="Rigonato J."/>
            <person name="Abreu V.A."/>
            <person name="Andreote A.P."/>
            <person name="Silveira S.B."/>
            <person name="Odebrecht C."/>
            <person name="Fiore M.F."/>
        </authorList>
    </citation>
    <scope>NUCLEOTIDE SEQUENCE [LARGE SCALE GENOMIC DNA]</scope>
    <source>
        <strain evidence="1 2">CENA596</strain>
    </source>
</reference>
<dbReference type="EMBL" id="LWAJ01000182">
    <property type="protein sequence ID" value="KZL49278.1"/>
    <property type="molecule type" value="Genomic_DNA"/>
</dbReference>
<organism evidence="1 2">
    <name type="scientific">Nodularia spumigena CENA596</name>
    <dbReference type="NCBI Taxonomy" id="1819295"/>
    <lineage>
        <taxon>Bacteria</taxon>
        <taxon>Bacillati</taxon>
        <taxon>Cyanobacteriota</taxon>
        <taxon>Cyanophyceae</taxon>
        <taxon>Nostocales</taxon>
        <taxon>Nodulariaceae</taxon>
        <taxon>Nodularia</taxon>
    </lineage>
</organism>
<dbReference type="Proteomes" id="UP000076555">
    <property type="component" value="Unassembled WGS sequence"/>
</dbReference>
<sequence>MKAQKLGFTEYLAASAIPLFQFKNLAATTKLGFLPLVIDMLIFAWVDDRGHTVIYPLVVWFFILRPDI</sequence>
<accession>A0A166J675</accession>
<evidence type="ECO:0000313" key="2">
    <source>
        <dbReference type="Proteomes" id="UP000076555"/>
    </source>
</evidence>
<gene>
    <name evidence="1" type="ORF">A2T98_13630</name>
</gene>
<protein>
    <submittedName>
        <fullName evidence="1">Uncharacterized protein</fullName>
    </submittedName>
</protein>
<dbReference type="AlphaFoldDB" id="A0A166J675"/>
<proteinExistence type="predicted"/>
<dbReference type="RefSeq" id="WP_006197494.1">
    <property type="nucleotide sequence ID" value="NZ_CAWMRI010000182.1"/>
</dbReference>
<evidence type="ECO:0000313" key="1">
    <source>
        <dbReference type="EMBL" id="KZL49278.1"/>
    </source>
</evidence>
<name>A0A166J675_NODSP</name>
<comment type="caution">
    <text evidence="1">The sequence shown here is derived from an EMBL/GenBank/DDBJ whole genome shotgun (WGS) entry which is preliminary data.</text>
</comment>